<protein>
    <submittedName>
        <fullName evidence="1">Uncharacterized protein</fullName>
    </submittedName>
</protein>
<proteinExistence type="predicted"/>
<dbReference type="EMBL" id="LAZR01036561">
    <property type="protein sequence ID" value="KKL24525.1"/>
    <property type="molecule type" value="Genomic_DNA"/>
</dbReference>
<reference evidence="1" key="1">
    <citation type="journal article" date="2015" name="Nature">
        <title>Complex archaea that bridge the gap between prokaryotes and eukaryotes.</title>
        <authorList>
            <person name="Spang A."/>
            <person name="Saw J.H."/>
            <person name="Jorgensen S.L."/>
            <person name="Zaremba-Niedzwiedzka K."/>
            <person name="Martijn J."/>
            <person name="Lind A.E."/>
            <person name="van Eijk R."/>
            <person name="Schleper C."/>
            <person name="Guy L."/>
            <person name="Ettema T.J."/>
        </authorList>
    </citation>
    <scope>NUCLEOTIDE SEQUENCE</scope>
</reference>
<evidence type="ECO:0000313" key="1">
    <source>
        <dbReference type="EMBL" id="KKL24525.1"/>
    </source>
</evidence>
<comment type="caution">
    <text evidence="1">The sequence shown here is derived from an EMBL/GenBank/DDBJ whole genome shotgun (WGS) entry which is preliminary data.</text>
</comment>
<sequence length="59" mass="6658">MLTDNEIITIRQFCLDRAINILKSDSETFTNATHIETAEEIEDYLLGLVDTSKAQLGKD</sequence>
<accession>A0A0F9BRJ6</accession>
<name>A0A0F9BRJ6_9ZZZZ</name>
<dbReference type="AlphaFoldDB" id="A0A0F9BRJ6"/>
<organism evidence="1">
    <name type="scientific">marine sediment metagenome</name>
    <dbReference type="NCBI Taxonomy" id="412755"/>
    <lineage>
        <taxon>unclassified sequences</taxon>
        <taxon>metagenomes</taxon>
        <taxon>ecological metagenomes</taxon>
    </lineage>
</organism>
<gene>
    <name evidence="1" type="ORF">LCGC14_2414440</name>
</gene>